<feature type="region of interest" description="Disordered" evidence="1">
    <location>
        <begin position="32"/>
        <end position="52"/>
    </location>
</feature>
<dbReference type="RefSeq" id="WP_344241204.1">
    <property type="nucleotide sequence ID" value="NZ_BAAAHH010000010.1"/>
</dbReference>
<keyword evidence="3" id="KW-1185">Reference proteome</keyword>
<comment type="caution">
    <text evidence="2">The sequence shown here is derived from an EMBL/GenBank/DDBJ whole genome shotgun (WGS) entry which is preliminary data.</text>
</comment>
<protein>
    <submittedName>
        <fullName evidence="2">Uncharacterized protein</fullName>
    </submittedName>
</protein>
<dbReference type="EMBL" id="BAAAHH010000010">
    <property type="protein sequence ID" value="GAA0951268.1"/>
    <property type="molecule type" value="Genomic_DNA"/>
</dbReference>
<accession>A0ABP4BKT0</accession>
<evidence type="ECO:0000313" key="2">
    <source>
        <dbReference type="EMBL" id="GAA0951268.1"/>
    </source>
</evidence>
<name>A0ABP4BKT0_9ACTN</name>
<reference evidence="3" key="1">
    <citation type="journal article" date="2019" name="Int. J. Syst. Evol. Microbiol.">
        <title>The Global Catalogue of Microorganisms (GCM) 10K type strain sequencing project: providing services to taxonomists for standard genome sequencing and annotation.</title>
        <authorList>
            <consortium name="The Broad Institute Genomics Platform"/>
            <consortium name="The Broad Institute Genome Sequencing Center for Infectious Disease"/>
            <person name="Wu L."/>
            <person name="Ma J."/>
        </authorList>
    </citation>
    <scope>NUCLEOTIDE SEQUENCE [LARGE SCALE GENOMIC DNA]</scope>
    <source>
        <strain evidence="3">JCM 10696</strain>
    </source>
</reference>
<sequence length="52" mass="5714">MPRRVTVLIPDDPGHFTGVEYRDGYFKGCFDAQETDAPDRSRGGACEGPGLR</sequence>
<gene>
    <name evidence="2" type="ORF">GCM10009550_30750</name>
</gene>
<organism evidence="2 3">
    <name type="scientific">Actinocorallia libanotica</name>
    <dbReference type="NCBI Taxonomy" id="46162"/>
    <lineage>
        <taxon>Bacteria</taxon>
        <taxon>Bacillati</taxon>
        <taxon>Actinomycetota</taxon>
        <taxon>Actinomycetes</taxon>
        <taxon>Streptosporangiales</taxon>
        <taxon>Thermomonosporaceae</taxon>
        <taxon>Actinocorallia</taxon>
    </lineage>
</organism>
<evidence type="ECO:0000313" key="3">
    <source>
        <dbReference type="Proteomes" id="UP001500665"/>
    </source>
</evidence>
<proteinExistence type="predicted"/>
<dbReference type="Proteomes" id="UP001500665">
    <property type="component" value="Unassembled WGS sequence"/>
</dbReference>
<evidence type="ECO:0000256" key="1">
    <source>
        <dbReference type="SAM" id="MobiDB-lite"/>
    </source>
</evidence>